<evidence type="ECO:0000256" key="6">
    <source>
        <dbReference type="ARBA" id="ARBA00022884"/>
    </source>
</evidence>
<feature type="transmembrane region" description="Helical" evidence="10">
    <location>
        <begin position="153"/>
        <end position="176"/>
    </location>
</feature>
<feature type="region of interest" description="Disordered" evidence="9">
    <location>
        <begin position="359"/>
        <end position="383"/>
    </location>
</feature>
<dbReference type="RefSeq" id="XP_049145212.1">
    <property type="nucleotide sequence ID" value="XM_049288068.1"/>
</dbReference>
<organism evidence="13 14">
    <name type="scientific">Colletotrichum lupini</name>
    <dbReference type="NCBI Taxonomy" id="145971"/>
    <lineage>
        <taxon>Eukaryota</taxon>
        <taxon>Fungi</taxon>
        <taxon>Dikarya</taxon>
        <taxon>Ascomycota</taxon>
        <taxon>Pezizomycotina</taxon>
        <taxon>Sordariomycetes</taxon>
        <taxon>Hypocreomycetidae</taxon>
        <taxon>Glomerellales</taxon>
        <taxon>Glomerellaceae</taxon>
        <taxon>Colletotrichum</taxon>
        <taxon>Colletotrichum acutatum species complex</taxon>
    </lineage>
</organism>
<feature type="transmembrane region" description="Helical" evidence="10">
    <location>
        <begin position="91"/>
        <end position="110"/>
    </location>
</feature>
<evidence type="ECO:0000256" key="9">
    <source>
        <dbReference type="SAM" id="MobiDB-lite"/>
    </source>
</evidence>
<dbReference type="InterPro" id="IPR013087">
    <property type="entry name" value="Znf_C2H2_type"/>
</dbReference>
<dbReference type="SMART" id="SM00547">
    <property type="entry name" value="ZnF_RBZ"/>
    <property type="match status" value="1"/>
</dbReference>
<dbReference type="Pfam" id="PF01585">
    <property type="entry name" value="G-patch"/>
    <property type="match status" value="1"/>
</dbReference>
<evidence type="ECO:0000256" key="5">
    <source>
        <dbReference type="ARBA" id="ARBA00022833"/>
    </source>
</evidence>
<feature type="compositionally biased region" description="Basic and acidic residues" evidence="9">
    <location>
        <begin position="708"/>
        <end position="718"/>
    </location>
</feature>
<dbReference type="InterPro" id="IPR001876">
    <property type="entry name" value="Znf_RanBP2"/>
</dbReference>
<evidence type="ECO:0000256" key="3">
    <source>
        <dbReference type="ARBA" id="ARBA00022737"/>
    </source>
</evidence>
<evidence type="ECO:0000256" key="10">
    <source>
        <dbReference type="SAM" id="Phobius"/>
    </source>
</evidence>
<keyword evidence="10" id="KW-0812">Transmembrane</keyword>
<dbReference type="SMART" id="SM00443">
    <property type="entry name" value="G_patch"/>
    <property type="match status" value="1"/>
</dbReference>
<dbReference type="PANTHER" id="PTHR13948:SF3">
    <property type="entry name" value="FI21118P1"/>
    <property type="match status" value="1"/>
</dbReference>
<keyword evidence="6" id="KW-0694">RNA-binding</keyword>
<feature type="compositionally biased region" description="Basic and acidic residues" evidence="9">
    <location>
        <begin position="681"/>
        <end position="692"/>
    </location>
</feature>
<dbReference type="GO" id="GO:0008270">
    <property type="term" value="F:zinc ion binding"/>
    <property type="evidence" value="ECO:0007669"/>
    <property type="project" value="UniProtKB-KW"/>
</dbReference>
<evidence type="ECO:0000256" key="7">
    <source>
        <dbReference type="ARBA" id="ARBA00023242"/>
    </source>
</evidence>
<dbReference type="KEGG" id="clup:CLUP02_09087"/>
<feature type="region of interest" description="Disordered" evidence="9">
    <location>
        <begin position="654"/>
        <end position="768"/>
    </location>
</feature>
<keyword evidence="14" id="KW-1185">Reference proteome</keyword>
<evidence type="ECO:0000259" key="12">
    <source>
        <dbReference type="PROSITE" id="PS50199"/>
    </source>
</evidence>
<sequence length="859" mass="93048">MTICSTSGWFELLLTCPRDDETLLGLPPGITSSCPTTTTATPRRIPAVASATGIGTGIGIVRLQNTAQETTTVTTMDRRVRPTSHVLDREIKAVVGMTIWIAVMKTLRYFTHMTATTADHVVTIEMAGATFALTTTIALAAMMPDVVLTRIFVIFPPLQVAAQIAILVAIVLHRLFDKLSDLSQYPSVDLRIPSTGRGKPPIPQPSHLHLLTSSPGKRRAFAQFENVEQAVEFVKANYPKLVINFFSGEVDDSTDGMTLIYIHYARNRDDAERESRAGTAANWSCPTCDFSNYATRSRCKNCGGPPTDPSQYRFLLTGESDASDTPSQILVFFPLAPSVNEDVFSAGAGKLELVQKQAAARNSGDGPKLKSTAPTGDASGYGARPGSLHRTFLMRDQETNESFNFGFAEFWTVEDAMAAMKKFQMMREFTIATKPVTVSTIHLGVFVPELREVTRFNERVSFNPLFNPAIRVKYWEPHVYPSQRVITEVPPGGTSGDGGKGDAADEAKKGKKRKADGNLPASSTKKSVPMAGQMAFWQKRHVEIHEGKRAADAVGENGQSEERAPVKISLSGANAISTGPIKISLTGASLPKAPAPTASPNGAPTIENSQTPAPQTGTAAPDKTSTPEASVSYVDREKICCLICMMKYKSLDDLSTHEKSRNHKNATADEEKVKAAKPRLAARDKRMTKQAEEQPAAPAADEESAPQYRDRAKERREVFNQPAKPKVPVQGGNKPARKDDKTANPPAAASKEKTPPPAPPKSKGAGMLAKMGWSTGQGLGANGDGRTEVIATHAYQEGVGLGAEGGNLGDAAELAQRKTTNSYAEYVNTVQDRARERYNKMVPRNFEMAHKNTTMLHYN</sequence>
<name>A0A9Q8SUA7_9PEZI</name>
<feature type="compositionally biased region" description="Basic and acidic residues" evidence="9">
    <location>
        <begin position="499"/>
        <end position="508"/>
    </location>
</feature>
<dbReference type="SUPFAM" id="SSF54928">
    <property type="entry name" value="RNA-binding domain, RBD"/>
    <property type="match status" value="1"/>
</dbReference>
<dbReference type="Gene3D" id="4.10.1060.10">
    <property type="entry name" value="Zinc finger, RanBP2-type"/>
    <property type="match status" value="1"/>
</dbReference>
<dbReference type="PROSITE" id="PS50174">
    <property type="entry name" value="G_PATCH"/>
    <property type="match status" value="1"/>
</dbReference>
<evidence type="ECO:0000313" key="14">
    <source>
        <dbReference type="Proteomes" id="UP000830671"/>
    </source>
</evidence>
<keyword evidence="10" id="KW-0472">Membrane</keyword>
<dbReference type="Proteomes" id="UP000830671">
    <property type="component" value="Chromosome 4"/>
</dbReference>
<dbReference type="PROSITE" id="PS00028">
    <property type="entry name" value="ZINC_FINGER_C2H2_1"/>
    <property type="match status" value="1"/>
</dbReference>
<evidence type="ECO:0000256" key="2">
    <source>
        <dbReference type="ARBA" id="ARBA00022723"/>
    </source>
</evidence>
<evidence type="ECO:0000256" key="8">
    <source>
        <dbReference type="PROSITE-ProRule" id="PRU00322"/>
    </source>
</evidence>
<dbReference type="AlphaFoldDB" id="A0A9Q8SUA7"/>
<dbReference type="EMBL" id="CP019476">
    <property type="protein sequence ID" value="UQC83593.1"/>
    <property type="molecule type" value="Genomic_DNA"/>
</dbReference>
<feature type="domain" description="G-patch" evidence="11">
    <location>
        <begin position="760"/>
        <end position="806"/>
    </location>
</feature>
<dbReference type="GO" id="GO:0003723">
    <property type="term" value="F:RNA binding"/>
    <property type="evidence" value="ECO:0007669"/>
    <property type="project" value="UniProtKB-KW"/>
</dbReference>
<evidence type="ECO:0000256" key="4">
    <source>
        <dbReference type="ARBA" id="ARBA00022771"/>
    </source>
</evidence>
<comment type="subcellular location">
    <subcellularLocation>
        <location evidence="1">Nucleus</location>
    </subcellularLocation>
</comment>
<evidence type="ECO:0000256" key="1">
    <source>
        <dbReference type="ARBA" id="ARBA00004123"/>
    </source>
</evidence>
<dbReference type="InterPro" id="IPR000467">
    <property type="entry name" value="G_patch_dom"/>
</dbReference>
<dbReference type="PROSITE" id="PS50199">
    <property type="entry name" value="ZF_RANBP2_2"/>
    <property type="match status" value="1"/>
</dbReference>
<keyword evidence="2" id="KW-0479">Metal-binding</keyword>
<gene>
    <name evidence="13" type="ORF">CLUP02_09087</name>
</gene>
<feature type="region of interest" description="Disordered" evidence="9">
    <location>
        <begin position="592"/>
        <end position="630"/>
    </location>
</feature>
<dbReference type="Gene3D" id="3.30.70.330">
    <property type="match status" value="1"/>
</dbReference>
<dbReference type="InterPro" id="IPR035979">
    <property type="entry name" value="RBD_domain_sf"/>
</dbReference>
<proteinExistence type="predicted"/>
<feature type="transmembrane region" description="Helical" evidence="10">
    <location>
        <begin position="122"/>
        <end position="141"/>
    </location>
</feature>
<reference evidence="13" key="1">
    <citation type="journal article" date="2021" name="Mol. Plant Microbe Interact.">
        <title>Complete Genome Sequence of the Plant-Pathogenic Fungus Colletotrichum lupini.</title>
        <authorList>
            <person name="Baroncelli R."/>
            <person name="Pensec F."/>
            <person name="Da Lio D."/>
            <person name="Boufleur T."/>
            <person name="Vicente I."/>
            <person name="Sarrocco S."/>
            <person name="Picot A."/>
            <person name="Baraldi E."/>
            <person name="Sukno S."/>
            <person name="Thon M."/>
            <person name="Le Floch G."/>
        </authorList>
    </citation>
    <scope>NUCLEOTIDE SEQUENCE</scope>
    <source>
        <strain evidence="13">IMI 504893</strain>
    </source>
</reference>
<dbReference type="GO" id="GO:0000398">
    <property type="term" value="P:mRNA splicing, via spliceosome"/>
    <property type="evidence" value="ECO:0007669"/>
    <property type="project" value="TreeGrafter"/>
</dbReference>
<protein>
    <submittedName>
        <fullName evidence="13">G-patch domain-containing protein</fullName>
    </submittedName>
</protein>
<feature type="compositionally biased region" description="Polar residues" evidence="9">
    <location>
        <begin position="598"/>
        <end position="629"/>
    </location>
</feature>
<evidence type="ECO:0000259" key="11">
    <source>
        <dbReference type="PROSITE" id="PS50174"/>
    </source>
</evidence>
<dbReference type="InterPro" id="IPR012677">
    <property type="entry name" value="Nucleotide-bd_a/b_plait_sf"/>
</dbReference>
<keyword evidence="3" id="KW-0677">Repeat</keyword>
<keyword evidence="7" id="KW-0539">Nucleus</keyword>
<feature type="region of interest" description="Disordered" evidence="9">
    <location>
        <begin position="486"/>
        <end position="528"/>
    </location>
</feature>
<keyword evidence="4 8" id="KW-0863">Zinc-finger</keyword>
<dbReference type="PANTHER" id="PTHR13948">
    <property type="entry name" value="RNA-BINDING PROTEIN"/>
    <property type="match status" value="1"/>
</dbReference>
<dbReference type="PROSITE" id="PS01358">
    <property type="entry name" value="ZF_RANBP2_1"/>
    <property type="match status" value="1"/>
</dbReference>
<dbReference type="GeneID" id="73343078"/>
<accession>A0A9Q8SUA7</accession>
<dbReference type="GO" id="GO:0005634">
    <property type="term" value="C:nucleus"/>
    <property type="evidence" value="ECO:0007669"/>
    <property type="project" value="UniProtKB-SubCell"/>
</dbReference>
<keyword evidence="5" id="KW-0862">Zinc</keyword>
<keyword evidence="10" id="KW-1133">Transmembrane helix</keyword>
<feature type="domain" description="RanBP2-type" evidence="12">
    <location>
        <begin position="276"/>
        <end position="308"/>
    </location>
</feature>
<evidence type="ECO:0000313" key="13">
    <source>
        <dbReference type="EMBL" id="UQC83593.1"/>
    </source>
</evidence>